<dbReference type="PRINTS" id="PR00421">
    <property type="entry name" value="THIOREDOXIN"/>
</dbReference>
<dbReference type="PANTHER" id="PTHR45663:SF11">
    <property type="entry name" value="GEO12009P1"/>
    <property type="match status" value="1"/>
</dbReference>
<evidence type="ECO:0000313" key="10">
    <source>
        <dbReference type="Proteomes" id="UP000192505"/>
    </source>
</evidence>
<keyword evidence="6" id="KW-0676">Redox-active center</keyword>
<dbReference type="Gene3D" id="3.40.30.10">
    <property type="entry name" value="Glutaredoxin"/>
    <property type="match status" value="1"/>
</dbReference>
<dbReference type="NCBIfam" id="TIGR01068">
    <property type="entry name" value="thioredoxin"/>
    <property type="match status" value="1"/>
</dbReference>
<dbReference type="PROSITE" id="PS51352">
    <property type="entry name" value="THIOREDOXIN_2"/>
    <property type="match status" value="1"/>
</dbReference>
<name>A0A1W9KRL3_9BURK</name>
<protein>
    <recommendedName>
        <fullName evidence="7">Thioredoxin</fullName>
    </recommendedName>
</protein>
<evidence type="ECO:0000256" key="2">
    <source>
        <dbReference type="ARBA" id="ARBA00022448"/>
    </source>
</evidence>
<evidence type="ECO:0000256" key="3">
    <source>
        <dbReference type="ARBA" id="ARBA00022723"/>
    </source>
</evidence>
<comment type="caution">
    <text evidence="9">The sequence shown here is derived from an EMBL/GenBank/DDBJ whole genome shotgun (WGS) entry which is preliminary data.</text>
</comment>
<dbReference type="InterPro" id="IPR036249">
    <property type="entry name" value="Thioredoxin-like_sf"/>
</dbReference>
<dbReference type="SUPFAM" id="SSF52833">
    <property type="entry name" value="Thioredoxin-like"/>
    <property type="match status" value="1"/>
</dbReference>
<accession>A0A1W9KRL3</accession>
<dbReference type="CDD" id="cd02947">
    <property type="entry name" value="TRX_family"/>
    <property type="match status" value="1"/>
</dbReference>
<evidence type="ECO:0000256" key="1">
    <source>
        <dbReference type="ARBA" id="ARBA00008987"/>
    </source>
</evidence>
<keyword evidence="4" id="KW-0249">Electron transport</keyword>
<organism evidence="9 10">
    <name type="scientific">Rhodoferax ferrireducens</name>
    <dbReference type="NCBI Taxonomy" id="192843"/>
    <lineage>
        <taxon>Bacteria</taxon>
        <taxon>Pseudomonadati</taxon>
        <taxon>Pseudomonadota</taxon>
        <taxon>Betaproteobacteria</taxon>
        <taxon>Burkholderiales</taxon>
        <taxon>Comamonadaceae</taxon>
        <taxon>Rhodoferax</taxon>
    </lineage>
</organism>
<dbReference type="InterPro" id="IPR017937">
    <property type="entry name" value="Thioredoxin_CS"/>
</dbReference>
<gene>
    <name evidence="9" type="ORF">BWK72_15360</name>
</gene>
<sequence length="146" mass="15891">MTDSLHIVCPHCHTTNRVARASLGSAPDCGSCHKPLFEAHSTALDEASFDKHINRNHIPVLVDFWAPWCGPCRQMAPGFEQAAKQLEPNIRVAKVDTEANQALGARFNIRSIPTLALFVGGREVARQAGAMGAADIVRWAQANLPR</sequence>
<comment type="similarity">
    <text evidence="1">Belongs to the thioredoxin family.</text>
</comment>
<dbReference type="AlphaFoldDB" id="A0A1W9KRL3"/>
<feature type="domain" description="Thioredoxin" evidence="8">
    <location>
        <begin position="30"/>
        <end position="145"/>
    </location>
</feature>
<dbReference type="PANTHER" id="PTHR45663">
    <property type="entry name" value="GEO12009P1"/>
    <property type="match status" value="1"/>
</dbReference>
<dbReference type="Pfam" id="PF21352">
    <property type="entry name" value="Zn_ribbon_Thio2"/>
    <property type="match status" value="1"/>
</dbReference>
<evidence type="ECO:0000313" key="9">
    <source>
        <dbReference type="EMBL" id="OQW86955.1"/>
    </source>
</evidence>
<evidence type="ECO:0000256" key="4">
    <source>
        <dbReference type="ARBA" id="ARBA00022982"/>
    </source>
</evidence>
<evidence type="ECO:0000256" key="6">
    <source>
        <dbReference type="ARBA" id="ARBA00023284"/>
    </source>
</evidence>
<dbReference type="FunFam" id="3.40.30.10:FF:000001">
    <property type="entry name" value="Thioredoxin"/>
    <property type="match status" value="1"/>
</dbReference>
<dbReference type="InterPro" id="IPR013766">
    <property type="entry name" value="Thioredoxin_domain"/>
</dbReference>
<dbReference type="GO" id="GO:0005829">
    <property type="term" value="C:cytosol"/>
    <property type="evidence" value="ECO:0007669"/>
    <property type="project" value="TreeGrafter"/>
</dbReference>
<keyword evidence="2" id="KW-0813">Transport</keyword>
<keyword evidence="5" id="KW-1015">Disulfide bond</keyword>
<dbReference type="PROSITE" id="PS00194">
    <property type="entry name" value="THIOREDOXIN_1"/>
    <property type="match status" value="1"/>
</dbReference>
<keyword evidence="3" id="KW-0479">Metal-binding</keyword>
<evidence type="ECO:0000256" key="7">
    <source>
        <dbReference type="NCBIfam" id="TIGR01068"/>
    </source>
</evidence>
<dbReference type="InterPro" id="IPR049299">
    <property type="entry name" value="Thio2_N"/>
</dbReference>
<dbReference type="GO" id="GO:0015035">
    <property type="term" value="F:protein-disulfide reductase activity"/>
    <property type="evidence" value="ECO:0007669"/>
    <property type="project" value="UniProtKB-UniRule"/>
</dbReference>
<evidence type="ECO:0000259" key="8">
    <source>
        <dbReference type="PROSITE" id="PS51352"/>
    </source>
</evidence>
<reference evidence="9 10" key="1">
    <citation type="submission" date="2017-01" db="EMBL/GenBank/DDBJ databases">
        <title>Novel large sulfur bacteria in the metagenomes of groundwater-fed chemosynthetic microbial mats in the Lake Huron basin.</title>
        <authorList>
            <person name="Sharrar A.M."/>
            <person name="Flood B.E."/>
            <person name="Bailey J.V."/>
            <person name="Jones D.S."/>
            <person name="Biddanda B."/>
            <person name="Ruberg S.A."/>
            <person name="Marcus D.N."/>
            <person name="Dick G.J."/>
        </authorList>
    </citation>
    <scope>NUCLEOTIDE SEQUENCE [LARGE SCALE GENOMIC DNA]</scope>
    <source>
        <strain evidence="9">A7</strain>
    </source>
</reference>
<dbReference type="EMBL" id="MTEI01000012">
    <property type="protein sequence ID" value="OQW86955.1"/>
    <property type="molecule type" value="Genomic_DNA"/>
</dbReference>
<dbReference type="Gene3D" id="2.30.30.380">
    <property type="entry name" value="Zn-finger domain of Sec23/24"/>
    <property type="match status" value="1"/>
</dbReference>
<dbReference type="InterPro" id="IPR005746">
    <property type="entry name" value="Thioredoxin"/>
</dbReference>
<dbReference type="Proteomes" id="UP000192505">
    <property type="component" value="Unassembled WGS sequence"/>
</dbReference>
<proteinExistence type="inferred from homology"/>
<evidence type="ECO:0000256" key="5">
    <source>
        <dbReference type="ARBA" id="ARBA00023157"/>
    </source>
</evidence>
<dbReference type="GO" id="GO:0045454">
    <property type="term" value="P:cell redox homeostasis"/>
    <property type="evidence" value="ECO:0007669"/>
    <property type="project" value="TreeGrafter"/>
</dbReference>
<dbReference type="GO" id="GO:0046872">
    <property type="term" value="F:metal ion binding"/>
    <property type="evidence" value="ECO:0007669"/>
    <property type="project" value="UniProtKB-KW"/>
</dbReference>
<dbReference type="Pfam" id="PF00085">
    <property type="entry name" value="Thioredoxin"/>
    <property type="match status" value="1"/>
</dbReference>
<dbReference type="NCBIfam" id="NF008229">
    <property type="entry name" value="PRK10996.1"/>
    <property type="match status" value="1"/>
</dbReference>